<reference evidence="1" key="2">
    <citation type="submission" date="2025-08" db="UniProtKB">
        <authorList>
            <consortium name="Ensembl"/>
        </authorList>
    </citation>
    <scope>IDENTIFICATION</scope>
</reference>
<sequence length="69" mass="8006">MQYSLFHFFFKILEDNLHLSAKSTIHGHHRFLTSISLSHFGEISNMRFTGPGGFSCKKRRRKKTGSFTT</sequence>
<dbReference type="AlphaFoldDB" id="A0AAR2KQK0"/>
<name>A0AAR2KQK0_PYGNA</name>
<dbReference type="Proteomes" id="UP001501920">
    <property type="component" value="Chromosome 22"/>
</dbReference>
<reference evidence="1" key="3">
    <citation type="submission" date="2025-09" db="UniProtKB">
        <authorList>
            <consortium name="Ensembl"/>
        </authorList>
    </citation>
    <scope>IDENTIFICATION</scope>
</reference>
<proteinExistence type="predicted"/>
<organism evidence="1 2">
    <name type="scientific">Pygocentrus nattereri</name>
    <name type="common">Red-bellied piranha</name>
    <dbReference type="NCBI Taxonomy" id="42514"/>
    <lineage>
        <taxon>Eukaryota</taxon>
        <taxon>Metazoa</taxon>
        <taxon>Chordata</taxon>
        <taxon>Craniata</taxon>
        <taxon>Vertebrata</taxon>
        <taxon>Euteleostomi</taxon>
        <taxon>Actinopterygii</taxon>
        <taxon>Neopterygii</taxon>
        <taxon>Teleostei</taxon>
        <taxon>Ostariophysi</taxon>
        <taxon>Characiformes</taxon>
        <taxon>Characoidei</taxon>
        <taxon>Pygocentrus</taxon>
    </lineage>
</organism>
<keyword evidence="2" id="KW-1185">Reference proteome</keyword>
<reference evidence="1 2" key="1">
    <citation type="submission" date="2020-10" db="EMBL/GenBank/DDBJ databases">
        <title>Pygocentrus nattereri (red-bellied piranha) genome, fPygNat1, primary haplotype.</title>
        <authorList>
            <person name="Myers G."/>
            <person name="Meyer A."/>
            <person name="Karagic N."/>
            <person name="Pippel M."/>
            <person name="Winkler S."/>
            <person name="Tracey A."/>
            <person name="Wood J."/>
            <person name="Formenti G."/>
            <person name="Howe K."/>
            <person name="Fedrigo O."/>
            <person name="Jarvis E.D."/>
        </authorList>
    </citation>
    <scope>NUCLEOTIDE SEQUENCE [LARGE SCALE GENOMIC DNA]</scope>
</reference>
<accession>A0AAR2KQK0</accession>
<protein>
    <submittedName>
        <fullName evidence="1">Uncharacterized protein</fullName>
    </submittedName>
</protein>
<evidence type="ECO:0000313" key="1">
    <source>
        <dbReference type="Ensembl" id="ENSPNAP00000064769.1"/>
    </source>
</evidence>
<dbReference type="Ensembl" id="ENSPNAT00000055399.1">
    <property type="protein sequence ID" value="ENSPNAP00000064769.1"/>
    <property type="gene ID" value="ENSPNAG00000032091.1"/>
</dbReference>
<evidence type="ECO:0000313" key="2">
    <source>
        <dbReference type="Proteomes" id="UP001501920"/>
    </source>
</evidence>